<evidence type="ECO:0000313" key="3">
    <source>
        <dbReference type="Proteomes" id="UP000198949"/>
    </source>
</evidence>
<evidence type="ECO:0008006" key="4">
    <source>
        <dbReference type="Google" id="ProtNLM"/>
    </source>
</evidence>
<keyword evidence="1" id="KW-0472">Membrane</keyword>
<evidence type="ECO:0000256" key="1">
    <source>
        <dbReference type="SAM" id="Phobius"/>
    </source>
</evidence>
<proteinExistence type="predicted"/>
<organism evidence="2 3">
    <name type="scientific">Glycomyces harbinensis</name>
    <dbReference type="NCBI Taxonomy" id="58114"/>
    <lineage>
        <taxon>Bacteria</taxon>
        <taxon>Bacillati</taxon>
        <taxon>Actinomycetota</taxon>
        <taxon>Actinomycetes</taxon>
        <taxon>Glycomycetales</taxon>
        <taxon>Glycomycetaceae</taxon>
        <taxon>Glycomyces</taxon>
    </lineage>
</organism>
<dbReference type="RefSeq" id="WP_091038283.1">
    <property type="nucleotide sequence ID" value="NZ_FNAD01000011.1"/>
</dbReference>
<keyword evidence="1" id="KW-0812">Transmembrane</keyword>
<dbReference type="AlphaFoldDB" id="A0A1G6ZMZ6"/>
<reference evidence="3" key="1">
    <citation type="submission" date="2016-10" db="EMBL/GenBank/DDBJ databases">
        <authorList>
            <person name="Varghese N."/>
            <person name="Submissions S."/>
        </authorList>
    </citation>
    <scope>NUCLEOTIDE SEQUENCE [LARGE SCALE GENOMIC DNA]</scope>
    <source>
        <strain evidence="3">CGMCC 4.3516</strain>
    </source>
</reference>
<feature type="transmembrane region" description="Helical" evidence="1">
    <location>
        <begin position="18"/>
        <end position="38"/>
    </location>
</feature>
<keyword evidence="1" id="KW-1133">Transmembrane helix</keyword>
<name>A0A1G6ZMZ6_9ACTN</name>
<gene>
    <name evidence="2" type="ORF">SAMN05216270_111102</name>
</gene>
<dbReference type="EMBL" id="FNAD01000011">
    <property type="protein sequence ID" value="SDE03949.1"/>
    <property type="molecule type" value="Genomic_DNA"/>
</dbReference>
<protein>
    <recommendedName>
        <fullName evidence="4">DUF3558 domain-containing protein</fullName>
    </recommendedName>
</protein>
<keyword evidence="3" id="KW-1185">Reference proteome</keyword>
<dbReference type="Proteomes" id="UP000198949">
    <property type="component" value="Unassembled WGS sequence"/>
</dbReference>
<accession>A0A1G6ZMZ6</accession>
<evidence type="ECO:0000313" key="2">
    <source>
        <dbReference type="EMBL" id="SDE03949.1"/>
    </source>
</evidence>
<sequence length="205" mass="21837">MTVPSNPPHPARRSRKRLVVLLAAGLGLLALVGVFLVVQFSDDSPNVEADFTKATCEEFDFAQFPESSAISIESSEADADDQAEPVGGILSCAYASDAGLTLTITVVATNDEDGAAASVEQSREVWEGVDALAVEDFDNGELAGYTSVFEREWLNHVSLEAAAGRLKITILLEGGQAITEPADALDLTEELADQVHQRFTANARQ</sequence>
<dbReference type="OrthoDB" id="9924658at2"/>